<evidence type="ECO:0000259" key="2">
    <source>
        <dbReference type="SMART" id="SM00496"/>
    </source>
</evidence>
<feature type="domain" description="Nuclease associated modular" evidence="2">
    <location>
        <begin position="100"/>
        <end position="116"/>
    </location>
</feature>
<dbReference type="SMART" id="SM00496">
    <property type="entry name" value="IENR2"/>
    <property type="match status" value="2"/>
</dbReference>
<evidence type="ECO:0000313" key="3">
    <source>
        <dbReference type="EMBL" id="KKK86717.1"/>
    </source>
</evidence>
<dbReference type="SUPFAM" id="SSF52980">
    <property type="entry name" value="Restriction endonuclease-like"/>
    <property type="match status" value="1"/>
</dbReference>
<feature type="compositionally biased region" description="Basic and acidic residues" evidence="1">
    <location>
        <begin position="49"/>
        <end position="58"/>
    </location>
</feature>
<name>A0A0F8YZ30_9ZZZZ</name>
<feature type="region of interest" description="Disordered" evidence="1">
    <location>
        <begin position="49"/>
        <end position="74"/>
    </location>
</feature>
<feature type="domain" description="Nuclease associated modular" evidence="2">
    <location>
        <begin position="32"/>
        <end position="48"/>
    </location>
</feature>
<dbReference type="InterPro" id="IPR003611">
    <property type="entry name" value="NUMOD3"/>
</dbReference>
<dbReference type="InterPro" id="IPR007569">
    <property type="entry name" value="DUF559"/>
</dbReference>
<evidence type="ECO:0000256" key="1">
    <source>
        <dbReference type="SAM" id="MobiDB-lite"/>
    </source>
</evidence>
<dbReference type="Pfam" id="PF04480">
    <property type="entry name" value="DUF559"/>
    <property type="match status" value="1"/>
</dbReference>
<accession>A0A0F8YZ30</accession>
<dbReference type="GO" id="GO:0003677">
    <property type="term" value="F:DNA binding"/>
    <property type="evidence" value="ECO:0007669"/>
    <property type="project" value="InterPro"/>
</dbReference>
<dbReference type="InterPro" id="IPR011335">
    <property type="entry name" value="Restrct_endonuc-II-like"/>
</dbReference>
<proteinExistence type="predicted"/>
<gene>
    <name evidence="3" type="ORF">LCGC14_2760450</name>
</gene>
<reference evidence="3" key="1">
    <citation type="journal article" date="2015" name="Nature">
        <title>Complex archaea that bridge the gap between prokaryotes and eukaryotes.</title>
        <authorList>
            <person name="Spang A."/>
            <person name="Saw J.H."/>
            <person name="Jorgensen S.L."/>
            <person name="Zaremba-Niedzwiedzka K."/>
            <person name="Martijn J."/>
            <person name="Lind A.E."/>
            <person name="van Eijk R."/>
            <person name="Schleper C."/>
            <person name="Guy L."/>
            <person name="Ettema T.J."/>
        </authorList>
    </citation>
    <scope>NUCLEOTIDE SEQUENCE</scope>
</reference>
<protein>
    <recommendedName>
        <fullName evidence="2">Nuclease associated modular domain-containing protein</fullName>
    </recommendedName>
</protein>
<sequence length="225" mass="26852">MRAQRTSESLGKQMHKLWSDPAYRERMRKAHLGYKHTPEAKAKMTAALHERYKTDPHARQKAAKGGRQPRSPEYWEANRKRLAKLNATPKHIEANRRAHLGKKRSPETREKIRQKRLRQRLPVKMTSIERALMEQFRKRRLKFEMHKTMFGRFQPDFVFESVKLIVQADGDYWHRVRKDRRGEGDARFNEMARKGGWTVWRFAESEIEQHPEACGRAVARFIRSH</sequence>
<comment type="caution">
    <text evidence="3">The sequence shown here is derived from an EMBL/GenBank/DDBJ whole genome shotgun (WGS) entry which is preliminary data.</text>
</comment>
<dbReference type="Gene3D" id="3.40.960.10">
    <property type="entry name" value="VSR Endonuclease"/>
    <property type="match status" value="1"/>
</dbReference>
<organism evidence="3">
    <name type="scientific">marine sediment metagenome</name>
    <dbReference type="NCBI Taxonomy" id="412755"/>
    <lineage>
        <taxon>unclassified sequences</taxon>
        <taxon>metagenomes</taxon>
        <taxon>ecological metagenomes</taxon>
    </lineage>
</organism>
<dbReference type="Pfam" id="PF07460">
    <property type="entry name" value="NUMOD3"/>
    <property type="match status" value="2"/>
</dbReference>
<dbReference type="AlphaFoldDB" id="A0A0F8YZ30"/>
<dbReference type="EMBL" id="LAZR01050722">
    <property type="protein sequence ID" value="KKK86717.1"/>
    <property type="molecule type" value="Genomic_DNA"/>
</dbReference>